<dbReference type="CDD" id="cd04590">
    <property type="entry name" value="CBS_pair_CorC_HlyC_assoc"/>
    <property type="match status" value="1"/>
</dbReference>
<keyword evidence="6 10" id="KW-1133">Transmembrane helix</keyword>
<evidence type="ECO:0000259" key="12">
    <source>
        <dbReference type="PROSITE" id="PS51371"/>
    </source>
</evidence>
<keyword evidence="15" id="KW-1185">Reference proteome</keyword>
<evidence type="ECO:0000313" key="15">
    <source>
        <dbReference type="Proteomes" id="UP000295705"/>
    </source>
</evidence>
<dbReference type="InterPro" id="IPR002550">
    <property type="entry name" value="CNNM"/>
</dbReference>
<dbReference type="RefSeq" id="WP_133825559.1">
    <property type="nucleotide sequence ID" value="NZ_BAABHR010000007.1"/>
</dbReference>
<dbReference type="PROSITE" id="PS51846">
    <property type="entry name" value="CNNM"/>
    <property type="match status" value="1"/>
</dbReference>
<reference evidence="14 15" key="1">
    <citation type="submission" date="2019-03" db="EMBL/GenBank/DDBJ databases">
        <title>Genomic Encyclopedia of Type Strains, Phase IV (KMG-IV): sequencing the most valuable type-strain genomes for metagenomic binning, comparative biology and taxonomic classification.</title>
        <authorList>
            <person name="Goeker M."/>
        </authorList>
    </citation>
    <scope>NUCLEOTIDE SEQUENCE [LARGE SCALE GENOMIC DNA]</scope>
    <source>
        <strain evidence="14 15">DSM 45775</strain>
    </source>
</reference>
<dbReference type="Proteomes" id="UP000295705">
    <property type="component" value="Unassembled WGS sequence"/>
</dbReference>
<keyword evidence="7 9" id="KW-0129">CBS domain</keyword>
<feature type="transmembrane region" description="Helical" evidence="11">
    <location>
        <begin position="6"/>
        <end position="28"/>
    </location>
</feature>
<feature type="transmembrane region" description="Helical" evidence="11">
    <location>
        <begin position="96"/>
        <end position="116"/>
    </location>
</feature>
<dbReference type="GO" id="GO:0050660">
    <property type="term" value="F:flavin adenine dinucleotide binding"/>
    <property type="evidence" value="ECO:0007669"/>
    <property type="project" value="InterPro"/>
</dbReference>
<proteinExistence type="inferred from homology"/>
<evidence type="ECO:0000256" key="6">
    <source>
        <dbReference type="ARBA" id="ARBA00022989"/>
    </source>
</evidence>
<dbReference type="SUPFAM" id="SSF54631">
    <property type="entry name" value="CBS-domain pair"/>
    <property type="match status" value="1"/>
</dbReference>
<gene>
    <name evidence="14" type="ORF">EV188_102139</name>
</gene>
<dbReference type="InterPro" id="IPR016169">
    <property type="entry name" value="FAD-bd_PCMH_sub2"/>
</dbReference>
<feature type="domain" description="CNNM transmembrane" evidence="13">
    <location>
        <begin position="1"/>
        <end position="197"/>
    </location>
</feature>
<evidence type="ECO:0000256" key="9">
    <source>
        <dbReference type="PROSITE-ProRule" id="PRU00703"/>
    </source>
</evidence>
<evidence type="ECO:0000259" key="13">
    <source>
        <dbReference type="PROSITE" id="PS51846"/>
    </source>
</evidence>
<dbReference type="GO" id="GO:0005886">
    <property type="term" value="C:plasma membrane"/>
    <property type="evidence" value="ECO:0007669"/>
    <property type="project" value="UniProtKB-SubCell"/>
</dbReference>
<dbReference type="InterPro" id="IPR036318">
    <property type="entry name" value="FAD-bd_PCMH-like_sf"/>
</dbReference>
<dbReference type="Gene3D" id="3.30.465.10">
    <property type="match status" value="1"/>
</dbReference>
<evidence type="ECO:0000313" key="14">
    <source>
        <dbReference type="EMBL" id="TDQ62485.1"/>
    </source>
</evidence>
<evidence type="ECO:0000256" key="11">
    <source>
        <dbReference type="SAM" id="Phobius"/>
    </source>
</evidence>
<dbReference type="Pfam" id="PF03471">
    <property type="entry name" value="CorC_HlyC"/>
    <property type="match status" value="1"/>
</dbReference>
<dbReference type="InterPro" id="IPR005170">
    <property type="entry name" value="Transptr-assoc_dom"/>
</dbReference>
<evidence type="ECO:0000256" key="4">
    <source>
        <dbReference type="ARBA" id="ARBA00022692"/>
    </source>
</evidence>
<evidence type="ECO:0000256" key="8">
    <source>
        <dbReference type="ARBA" id="ARBA00023136"/>
    </source>
</evidence>
<sequence>MDVVLELGLVLVFVLVGGFFAAAEIALVSLRSGQVSALAERGRRGRAVAHLRADSNRFLSAVQIGVTFTGFFASSYGGATLAGRLEPGLTGIGLPVALAATVALVLVTALVSYLSLVAGELVPKRLALQNPEGVSLTTAPVLDRLASLTRPLIWLLSRSTNAVVRLLGVDPKHTEDEVSEDELRDMVRTTSTLTDDERRLLTDAFEATDRVLSEVMVPRTEVDFLDADLTAAQAVAHISDRPHSRYPVIGESVDDVLGFVHVRDVLTAHVTAEGESPRLRDIVRTVTVLPGSKPVIDTLSLLRRGGGHLAVVIDEYGGTDGIVTMEDLVEEIVGEIRDEYDPAHHVRPPSDGAHEVDGLLHRSEVAEQTGVELPDGSFDTLGGFVLQLLGRTPVVGDVVDDLDHRFVVTAVDGLRVARVRITPLDHEDQPV</sequence>
<dbReference type="SMART" id="SM01091">
    <property type="entry name" value="CorC_HlyC"/>
    <property type="match status" value="1"/>
</dbReference>
<dbReference type="PANTHER" id="PTHR43099:SF5">
    <property type="entry name" value="HLYC_CORC FAMILY TRANSPORTER"/>
    <property type="match status" value="1"/>
</dbReference>
<protein>
    <submittedName>
        <fullName evidence="14">Putative hemolysin</fullName>
    </submittedName>
</protein>
<comment type="subcellular location">
    <subcellularLocation>
        <location evidence="1">Cell membrane</location>
        <topology evidence="1">Multi-pass membrane protein</topology>
    </subcellularLocation>
</comment>
<dbReference type="Gene3D" id="3.10.580.10">
    <property type="entry name" value="CBS-domain"/>
    <property type="match status" value="1"/>
</dbReference>
<keyword evidence="4 10" id="KW-0812">Transmembrane</keyword>
<dbReference type="OrthoDB" id="110231at2"/>
<evidence type="ECO:0000256" key="10">
    <source>
        <dbReference type="PROSITE-ProRule" id="PRU01193"/>
    </source>
</evidence>
<keyword evidence="8 10" id="KW-0472">Membrane</keyword>
<name>A0A4R6VKN0_9PSEU</name>
<dbReference type="SUPFAM" id="SSF56176">
    <property type="entry name" value="FAD-binding/transporter-associated domain-like"/>
    <property type="match status" value="1"/>
</dbReference>
<feature type="transmembrane region" description="Helical" evidence="11">
    <location>
        <begin position="58"/>
        <end position="76"/>
    </location>
</feature>
<dbReference type="InterPro" id="IPR046342">
    <property type="entry name" value="CBS_dom_sf"/>
</dbReference>
<evidence type="ECO:0000256" key="5">
    <source>
        <dbReference type="ARBA" id="ARBA00022737"/>
    </source>
</evidence>
<evidence type="ECO:0000256" key="3">
    <source>
        <dbReference type="ARBA" id="ARBA00022475"/>
    </source>
</evidence>
<dbReference type="EMBL" id="SNYO01000002">
    <property type="protein sequence ID" value="TDQ62485.1"/>
    <property type="molecule type" value="Genomic_DNA"/>
</dbReference>
<comment type="similarity">
    <text evidence="2">Belongs to the UPF0053 family.</text>
</comment>
<dbReference type="Pfam" id="PF01595">
    <property type="entry name" value="CNNM"/>
    <property type="match status" value="1"/>
</dbReference>
<evidence type="ECO:0000256" key="1">
    <source>
        <dbReference type="ARBA" id="ARBA00004651"/>
    </source>
</evidence>
<dbReference type="PROSITE" id="PS51371">
    <property type="entry name" value="CBS"/>
    <property type="match status" value="2"/>
</dbReference>
<dbReference type="FunFam" id="3.10.580.10:FF:000002">
    <property type="entry name" value="Magnesium/cobalt efflux protein CorC"/>
    <property type="match status" value="1"/>
</dbReference>
<dbReference type="InterPro" id="IPR051676">
    <property type="entry name" value="UPF0053_domain"/>
</dbReference>
<comment type="caution">
    <text evidence="14">The sequence shown here is derived from an EMBL/GenBank/DDBJ whole genome shotgun (WGS) entry which is preliminary data.</text>
</comment>
<dbReference type="InterPro" id="IPR000644">
    <property type="entry name" value="CBS_dom"/>
</dbReference>
<keyword evidence="3" id="KW-1003">Cell membrane</keyword>
<dbReference type="AlphaFoldDB" id="A0A4R6VKN0"/>
<feature type="domain" description="CBS" evidence="12">
    <location>
        <begin position="216"/>
        <end position="276"/>
    </location>
</feature>
<dbReference type="InterPro" id="IPR044751">
    <property type="entry name" value="Ion_transp-like_CBS"/>
</dbReference>
<dbReference type="Pfam" id="PF00571">
    <property type="entry name" value="CBS"/>
    <property type="match status" value="2"/>
</dbReference>
<accession>A0A4R6VKN0</accession>
<feature type="domain" description="CBS" evidence="12">
    <location>
        <begin position="282"/>
        <end position="339"/>
    </location>
</feature>
<keyword evidence="5" id="KW-0677">Repeat</keyword>
<evidence type="ECO:0000256" key="2">
    <source>
        <dbReference type="ARBA" id="ARBA00006337"/>
    </source>
</evidence>
<evidence type="ECO:0000256" key="7">
    <source>
        <dbReference type="ARBA" id="ARBA00023122"/>
    </source>
</evidence>
<organism evidence="14 15">
    <name type="scientific">Actinomycetospora succinea</name>
    <dbReference type="NCBI Taxonomy" id="663603"/>
    <lineage>
        <taxon>Bacteria</taxon>
        <taxon>Bacillati</taxon>
        <taxon>Actinomycetota</taxon>
        <taxon>Actinomycetes</taxon>
        <taxon>Pseudonocardiales</taxon>
        <taxon>Pseudonocardiaceae</taxon>
        <taxon>Actinomycetospora</taxon>
    </lineage>
</organism>
<dbReference type="PANTHER" id="PTHR43099">
    <property type="entry name" value="UPF0053 PROTEIN YRKA"/>
    <property type="match status" value="1"/>
</dbReference>